<organism evidence="2 3">
    <name type="scientific">Eubacterium plexicaudatum ASF492</name>
    <dbReference type="NCBI Taxonomy" id="1235802"/>
    <lineage>
        <taxon>Bacteria</taxon>
        <taxon>Bacillati</taxon>
        <taxon>Bacillota</taxon>
        <taxon>Clostridia</taxon>
        <taxon>Eubacteriales</taxon>
        <taxon>Eubacteriaceae</taxon>
        <taxon>Eubacterium</taxon>
    </lineage>
</organism>
<proteinExistence type="predicted"/>
<comment type="caution">
    <text evidence="2">The sequence shown here is derived from an EMBL/GenBank/DDBJ whole genome shotgun (WGS) entry which is preliminary data.</text>
</comment>
<evidence type="ECO:0000313" key="3">
    <source>
        <dbReference type="Proteomes" id="UP000012589"/>
    </source>
</evidence>
<protein>
    <recommendedName>
        <fullName evidence="4">LemA protein</fullName>
    </recommendedName>
</protein>
<gene>
    <name evidence="2" type="ORF">C823_05618</name>
</gene>
<keyword evidence="1" id="KW-0812">Transmembrane</keyword>
<dbReference type="eggNOG" id="ENOG5033DW6">
    <property type="taxonomic scope" value="Bacteria"/>
</dbReference>
<evidence type="ECO:0008006" key="4">
    <source>
        <dbReference type="Google" id="ProtNLM"/>
    </source>
</evidence>
<feature type="transmembrane region" description="Helical" evidence="1">
    <location>
        <begin position="6"/>
        <end position="24"/>
    </location>
</feature>
<name>N1ZZH7_9FIRM</name>
<accession>N1ZZH7</accession>
<dbReference type="HOGENOM" id="CLU_136665_0_0_9"/>
<dbReference type="AlphaFoldDB" id="N1ZZH7"/>
<keyword evidence="3" id="KW-1185">Reference proteome</keyword>
<reference evidence="2 3" key="1">
    <citation type="journal article" date="2014" name="Genome Announc.">
        <title>Draft genome sequences of the altered schaedler flora, a defined bacterial community from gnotobiotic mice.</title>
        <authorList>
            <person name="Wannemuehler M.J."/>
            <person name="Overstreet A.M."/>
            <person name="Ward D.V."/>
            <person name="Phillips G.J."/>
        </authorList>
    </citation>
    <scope>NUCLEOTIDE SEQUENCE [LARGE SCALE GENOMIC DNA]</scope>
    <source>
        <strain evidence="2 3">ASF492</strain>
    </source>
</reference>
<evidence type="ECO:0000256" key="1">
    <source>
        <dbReference type="SAM" id="Phobius"/>
    </source>
</evidence>
<dbReference type="Proteomes" id="UP000012589">
    <property type="component" value="Unassembled WGS sequence"/>
</dbReference>
<dbReference type="EMBL" id="AQFT01000171">
    <property type="protein sequence ID" value="EMZ19200.1"/>
    <property type="molecule type" value="Genomic_DNA"/>
</dbReference>
<keyword evidence="1" id="KW-1133">Transmembrane helix</keyword>
<evidence type="ECO:0000313" key="2">
    <source>
        <dbReference type="EMBL" id="EMZ19200.1"/>
    </source>
</evidence>
<sequence length="150" mass="17684">MNIFSLIISICSFIISAVNLYMYIKLTTRYNNMVSTQTLTAQGTFETQIRSLISDATKELTHYTVELQKSPDNSILQQVYFTAEEQYRNAYEEACGKYIDNKFDKIRFEKLYKQEIYKLVNDENQKQYYATNQPTYASTISVYKEWFSQA</sequence>
<keyword evidence="1" id="KW-0472">Membrane</keyword>